<evidence type="ECO:0000256" key="4">
    <source>
        <dbReference type="ARBA" id="ARBA00023235"/>
    </source>
</evidence>
<dbReference type="PANTHER" id="PTHR13710">
    <property type="entry name" value="DNA HELICASE RECQ FAMILY MEMBER"/>
    <property type="match status" value="1"/>
</dbReference>
<dbReference type="PANTHER" id="PTHR13710:SF120">
    <property type="entry name" value="BIFUNCTIONAL 3'-5' EXONUCLEASE_ATP-DEPENDENT HELICASE WRN"/>
    <property type="match status" value="1"/>
</dbReference>
<dbReference type="Pfam" id="PF00271">
    <property type="entry name" value="Helicase_C"/>
    <property type="match status" value="1"/>
</dbReference>
<dbReference type="SMART" id="SM00490">
    <property type="entry name" value="HELICc"/>
    <property type="match status" value="1"/>
</dbReference>
<gene>
    <name evidence="9" type="ORF">SPARVUS_LOCUS5178198</name>
</gene>
<keyword evidence="4" id="KW-0413">Isomerase</keyword>
<keyword evidence="3" id="KW-0547">Nucleotide-binding</keyword>
<evidence type="ECO:0000256" key="1">
    <source>
        <dbReference type="ARBA" id="ARBA00005446"/>
    </source>
</evidence>
<accession>A0ABN9CJ61</accession>
<feature type="non-terminal residue" evidence="9">
    <location>
        <position position="1"/>
    </location>
</feature>
<feature type="domain" description="Helicase ATP-binding" evidence="7">
    <location>
        <begin position="1"/>
        <end position="64"/>
    </location>
</feature>
<evidence type="ECO:0000259" key="8">
    <source>
        <dbReference type="PROSITE" id="PS51194"/>
    </source>
</evidence>
<comment type="catalytic activity">
    <reaction evidence="5">
        <text>Couples ATP hydrolysis with the unwinding of duplex DNA by translocating in the 3'-5' direction.</text>
        <dbReference type="EC" id="5.6.2.4"/>
    </reaction>
</comment>
<protein>
    <recommendedName>
        <fullName evidence="6">DNA 3'-5' helicase</fullName>
        <ecNumber evidence="6">5.6.2.4</ecNumber>
    </recommendedName>
</protein>
<dbReference type="EMBL" id="CATNWA010010537">
    <property type="protein sequence ID" value="CAI9560053.1"/>
    <property type="molecule type" value="Genomic_DNA"/>
</dbReference>
<dbReference type="PROSITE" id="PS51194">
    <property type="entry name" value="HELICASE_CTER"/>
    <property type="match status" value="1"/>
</dbReference>
<sequence length="251" mass="28669">GITLIAIDEAHCISEWGHDFRSAYRNLGSLKKMLPSVPIVALTATASPSIREDILKSLDLQNPQVTCTSFDRPNLFLEVGRKTTNIIQDLQKFLIKKPRSGWEFEGATIVYCPSRKTSELVTSELYKQGISCGTYHAGMGIKARREVHHRFMRDEIQCVVATVAFGMGINKPDIRQVIHYGAPKEMESYYQEIGRAGRDGLPSSCHVLWALTDMNFNRHMLSEIQNKHFREYKLKMLAKMEKYLLSNNCRR</sequence>
<dbReference type="EC" id="5.6.2.4" evidence="6"/>
<keyword evidence="10" id="KW-1185">Reference proteome</keyword>
<evidence type="ECO:0000256" key="2">
    <source>
        <dbReference type="ARBA" id="ARBA00022801"/>
    </source>
</evidence>
<dbReference type="InterPro" id="IPR001650">
    <property type="entry name" value="Helicase_C-like"/>
</dbReference>
<evidence type="ECO:0000256" key="6">
    <source>
        <dbReference type="ARBA" id="ARBA00034808"/>
    </source>
</evidence>
<feature type="non-terminal residue" evidence="9">
    <location>
        <position position="251"/>
    </location>
</feature>
<keyword evidence="2" id="KW-0378">Hydrolase</keyword>
<dbReference type="CDD" id="cd18794">
    <property type="entry name" value="SF2_C_RecQ"/>
    <property type="match status" value="1"/>
</dbReference>
<evidence type="ECO:0000256" key="5">
    <source>
        <dbReference type="ARBA" id="ARBA00034617"/>
    </source>
</evidence>
<evidence type="ECO:0000313" key="10">
    <source>
        <dbReference type="Proteomes" id="UP001162483"/>
    </source>
</evidence>
<dbReference type="InterPro" id="IPR027417">
    <property type="entry name" value="P-loop_NTPase"/>
</dbReference>
<dbReference type="SUPFAM" id="SSF52540">
    <property type="entry name" value="P-loop containing nucleoside triphosphate hydrolases"/>
    <property type="match status" value="1"/>
</dbReference>
<keyword evidence="3" id="KW-0067">ATP-binding</keyword>
<dbReference type="InterPro" id="IPR004589">
    <property type="entry name" value="DNA_helicase_ATP-dep_RecQ"/>
</dbReference>
<evidence type="ECO:0000256" key="3">
    <source>
        <dbReference type="ARBA" id="ARBA00022806"/>
    </source>
</evidence>
<dbReference type="PROSITE" id="PS51192">
    <property type="entry name" value="HELICASE_ATP_BIND_1"/>
    <property type="match status" value="1"/>
</dbReference>
<name>A0ABN9CJ61_9NEOB</name>
<proteinExistence type="inferred from homology"/>
<dbReference type="Proteomes" id="UP001162483">
    <property type="component" value="Unassembled WGS sequence"/>
</dbReference>
<comment type="similarity">
    <text evidence="1">Belongs to the helicase family. RecQ subfamily.</text>
</comment>
<evidence type="ECO:0000259" key="7">
    <source>
        <dbReference type="PROSITE" id="PS51192"/>
    </source>
</evidence>
<dbReference type="InterPro" id="IPR014001">
    <property type="entry name" value="Helicase_ATP-bd"/>
</dbReference>
<reference evidence="9" key="1">
    <citation type="submission" date="2023-05" db="EMBL/GenBank/DDBJ databases">
        <authorList>
            <person name="Stuckert A."/>
        </authorList>
    </citation>
    <scope>NUCLEOTIDE SEQUENCE</scope>
</reference>
<comment type="caution">
    <text evidence="9">The sequence shown here is derived from an EMBL/GenBank/DDBJ whole genome shotgun (WGS) entry which is preliminary data.</text>
</comment>
<evidence type="ECO:0000313" key="9">
    <source>
        <dbReference type="EMBL" id="CAI9560053.1"/>
    </source>
</evidence>
<dbReference type="Gene3D" id="3.40.50.300">
    <property type="entry name" value="P-loop containing nucleotide triphosphate hydrolases"/>
    <property type="match status" value="2"/>
</dbReference>
<feature type="domain" description="Helicase C-terminal" evidence="8">
    <location>
        <begin position="89"/>
        <end position="240"/>
    </location>
</feature>
<organism evidence="9 10">
    <name type="scientific">Staurois parvus</name>
    <dbReference type="NCBI Taxonomy" id="386267"/>
    <lineage>
        <taxon>Eukaryota</taxon>
        <taxon>Metazoa</taxon>
        <taxon>Chordata</taxon>
        <taxon>Craniata</taxon>
        <taxon>Vertebrata</taxon>
        <taxon>Euteleostomi</taxon>
        <taxon>Amphibia</taxon>
        <taxon>Batrachia</taxon>
        <taxon>Anura</taxon>
        <taxon>Neobatrachia</taxon>
        <taxon>Ranoidea</taxon>
        <taxon>Ranidae</taxon>
        <taxon>Staurois</taxon>
    </lineage>
</organism>
<dbReference type="NCBIfam" id="TIGR00614">
    <property type="entry name" value="recQ_fam"/>
    <property type="match status" value="1"/>
</dbReference>
<keyword evidence="3" id="KW-0347">Helicase</keyword>